<dbReference type="PANTHER" id="PTHR30146">
    <property type="entry name" value="LACI-RELATED TRANSCRIPTIONAL REPRESSOR"/>
    <property type="match status" value="1"/>
</dbReference>
<dbReference type="PANTHER" id="PTHR30146:SF138">
    <property type="entry name" value="TRANSCRIPTIONAL REGULATORY PROTEIN"/>
    <property type="match status" value="1"/>
</dbReference>
<organism evidence="5 6">
    <name type="scientific">Hahella chejuensis (strain KCTC 2396)</name>
    <dbReference type="NCBI Taxonomy" id="349521"/>
    <lineage>
        <taxon>Bacteria</taxon>
        <taxon>Pseudomonadati</taxon>
        <taxon>Pseudomonadota</taxon>
        <taxon>Gammaproteobacteria</taxon>
        <taxon>Oceanospirillales</taxon>
        <taxon>Hahellaceae</taxon>
        <taxon>Hahella</taxon>
    </lineage>
</organism>
<dbReference type="eggNOG" id="COG1609">
    <property type="taxonomic scope" value="Bacteria"/>
</dbReference>
<dbReference type="RefSeq" id="WP_011398555.1">
    <property type="nucleotide sequence ID" value="NC_007645.1"/>
</dbReference>
<reference evidence="5 6" key="1">
    <citation type="journal article" date="2005" name="Nucleic Acids Res.">
        <title>Genomic blueprint of Hahella chejuensis, a marine microbe producing an algicidal agent.</title>
        <authorList>
            <person name="Jeong H."/>
            <person name="Yim J.H."/>
            <person name="Lee C."/>
            <person name="Choi S.-H."/>
            <person name="Park Y.K."/>
            <person name="Yoon S.H."/>
            <person name="Hur C.-G."/>
            <person name="Kang H.-Y."/>
            <person name="Kim D."/>
            <person name="Lee H.H."/>
            <person name="Park K.H."/>
            <person name="Park S.-H."/>
            <person name="Park H.-S."/>
            <person name="Lee H.K."/>
            <person name="Oh T.K."/>
            <person name="Kim J.F."/>
        </authorList>
    </citation>
    <scope>NUCLEOTIDE SEQUENCE [LARGE SCALE GENOMIC DNA]</scope>
    <source>
        <strain evidence="5 6">KCTC 2396</strain>
    </source>
</reference>
<evidence type="ECO:0000259" key="4">
    <source>
        <dbReference type="PROSITE" id="PS50932"/>
    </source>
</evidence>
<dbReference type="InterPro" id="IPR010982">
    <property type="entry name" value="Lambda_DNA-bd_dom_sf"/>
</dbReference>
<proteinExistence type="predicted"/>
<feature type="domain" description="HTH lacI-type" evidence="4">
    <location>
        <begin position="4"/>
        <end position="59"/>
    </location>
</feature>
<sequence>MKKLTLKDVASELGVSTATISNAYNRPDQLSAKLRSHILKECLRLGYNGPNATAASLRRGTSGIIGVMVADRLHFNFTDPVASQFLQGVAEVFDSNGVNMFLLPTRADYYKHRSIESVPDAFIMYGRPNDESIVERILQQQKTLITVDFDLGESHASINVDNFSGARESAEHAFRRSDGEAAIIGLRLLNINEVRRVKDAEMFSDEISISRRRLNGYLAAAEAMDRSIRPDMIWHTPDSNFQNGYQAAREALSASPRPRILLCMSDRLALAAIQASLDLGFKVPDDVKIVGFDDIPDAAHWRPSLTTVHQPSVAKGRLAAQAVLKGDTSNNRLLTAQLVVRESC</sequence>
<dbReference type="SMART" id="SM00354">
    <property type="entry name" value="HTH_LACI"/>
    <property type="match status" value="1"/>
</dbReference>
<evidence type="ECO:0000313" key="5">
    <source>
        <dbReference type="EMBL" id="ABC31490.1"/>
    </source>
</evidence>
<protein>
    <submittedName>
        <fullName evidence="5">Transcriptional regulator</fullName>
    </submittedName>
</protein>
<keyword evidence="3" id="KW-0804">Transcription</keyword>
<dbReference type="SUPFAM" id="SSF53822">
    <property type="entry name" value="Periplasmic binding protein-like I"/>
    <property type="match status" value="1"/>
</dbReference>
<evidence type="ECO:0000256" key="3">
    <source>
        <dbReference type="ARBA" id="ARBA00023163"/>
    </source>
</evidence>
<dbReference type="Pfam" id="PF13377">
    <property type="entry name" value="Peripla_BP_3"/>
    <property type="match status" value="1"/>
</dbReference>
<evidence type="ECO:0000256" key="1">
    <source>
        <dbReference type="ARBA" id="ARBA00023015"/>
    </source>
</evidence>
<dbReference type="InterPro" id="IPR000843">
    <property type="entry name" value="HTH_LacI"/>
</dbReference>
<dbReference type="GO" id="GO:0003700">
    <property type="term" value="F:DNA-binding transcription factor activity"/>
    <property type="evidence" value="ECO:0007669"/>
    <property type="project" value="TreeGrafter"/>
</dbReference>
<dbReference type="STRING" id="349521.HCH_04796"/>
<dbReference type="Gene3D" id="3.40.50.2300">
    <property type="match status" value="2"/>
</dbReference>
<dbReference type="PROSITE" id="PS50932">
    <property type="entry name" value="HTH_LACI_2"/>
    <property type="match status" value="1"/>
</dbReference>
<dbReference type="InterPro" id="IPR028082">
    <property type="entry name" value="Peripla_BP_I"/>
</dbReference>
<dbReference type="GO" id="GO:0000976">
    <property type="term" value="F:transcription cis-regulatory region binding"/>
    <property type="evidence" value="ECO:0007669"/>
    <property type="project" value="TreeGrafter"/>
</dbReference>
<keyword evidence="6" id="KW-1185">Reference proteome</keyword>
<dbReference type="EMBL" id="CP000155">
    <property type="protein sequence ID" value="ABC31490.1"/>
    <property type="molecule type" value="Genomic_DNA"/>
</dbReference>
<dbReference type="KEGG" id="hch:HCH_04796"/>
<evidence type="ECO:0000313" key="6">
    <source>
        <dbReference type="Proteomes" id="UP000000238"/>
    </source>
</evidence>
<keyword evidence="1" id="KW-0805">Transcription regulation</keyword>
<evidence type="ECO:0000256" key="2">
    <source>
        <dbReference type="ARBA" id="ARBA00023125"/>
    </source>
</evidence>
<accession>Q2SCY4</accession>
<gene>
    <name evidence="5" type="ordered locus">HCH_04796</name>
</gene>
<keyword evidence="2" id="KW-0238">DNA-binding</keyword>
<dbReference type="Gene3D" id="1.10.260.40">
    <property type="entry name" value="lambda repressor-like DNA-binding domains"/>
    <property type="match status" value="1"/>
</dbReference>
<dbReference type="HOGENOM" id="CLU_037628_6_1_6"/>
<dbReference type="SUPFAM" id="SSF47413">
    <property type="entry name" value="lambda repressor-like DNA-binding domains"/>
    <property type="match status" value="1"/>
</dbReference>
<dbReference type="AlphaFoldDB" id="Q2SCY4"/>
<dbReference type="CDD" id="cd06279">
    <property type="entry name" value="PBP1_LacI-like"/>
    <property type="match status" value="1"/>
</dbReference>
<name>Q2SCY4_HAHCH</name>
<dbReference type="InterPro" id="IPR046335">
    <property type="entry name" value="LacI/GalR-like_sensor"/>
</dbReference>
<dbReference type="Proteomes" id="UP000000238">
    <property type="component" value="Chromosome"/>
</dbReference>
<dbReference type="OrthoDB" id="5171752at2"/>
<dbReference type="CDD" id="cd01392">
    <property type="entry name" value="HTH_LacI"/>
    <property type="match status" value="1"/>
</dbReference>